<evidence type="ECO:0000259" key="6">
    <source>
        <dbReference type="PROSITE" id="PS50984"/>
    </source>
</evidence>
<dbReference type="PANTHER" id="PTHR47811:SF1">
    <property type="entry name" value="TRNA PSEUDOURIDINE SYNTHASE D"/>
    <property type="match status" value="1"/>
</dbReference>
<organism evidence="7 8">
    <name type="scientific">Thiomicrorhabdus immobilis</name>
    <dbReference type="NCBI Taxonomy" id="2791037"/>
    <lineage>
        <taxon>Bacteria</taxon>
        <taxon>Pseudomonadati</taxon>
        <taxon>Pseudomonadota</taxon>
        <taxon>Gammaproteobacteria</taxon>
        <taxon>Thiotrichales</taxon>
        <taxon>Piscirickettsiaceae</taxon>
        <taxon>Thiomicrorhabdus</taxon>
    </lineage>
</organism>
<evidence type="ECO:0000313" key="8">
    <source>
        <dbReference type="Proteomes" id="UP001054820"/>
    </source>
</evidence>
<dbReference type="InterPro" id="IPR011760">
    <property type="entry name" value="PsdUridine_synth_TruD_insert"/>
</dbReference>
<comment type="similarity">
    <text evidence="1 4">Belongs to the pseudouridine synthase TruD family.</text>
</comment>
<evidence type="ECO:0000256" key="2">
    <source>
        <dbReference type="ARBA" id="ARBA00022694"/>
    </source>
</evidence>
<evidence type="ECO:0000256" key="3">
    <source>
        <dbReference type="ARBA" id="ARBA00023235"/>
    </source>
</evidence>
<comment type="catalytic activity">
    <reaction evidence="4">
        <text>uridine(13) in tRNA = pseudouridine(13) in tRNA</text>
        <dbReference type="Rhea" id="RHEA:42540"/>
        <dbReference type="Rhea" id="RHEA-COMP:10105"/>
        <dbReference type="Rhea" id="RHEA-COMP:10106"/>
        <dbReference type="ChEBI" id="CHEBI:65314"/>
        <dbReference type="ChEBI" id="CHEBI:65315"/>
        <dbReference type="EC" id="5.4.99.27"/>
    </reaction>
</comment>
<accession>A0ABM7MAW1</accession>
<name>A0ABM7MAW1_9GAMM</name>
<sequence length="405" mass="45269">MSQQSIMVKQGDFSTLAYVNGQPQFKGKFKTVPEDFKVIEQIAYELSGEGEHLWCWVEKRGENTDWVAGKLANWAGTSKANVGFAGQKDRQAVTRQWFSIQLPGKADPNPDDLHVEGVKILKMVRHNRKLQRGGLAGNRFELVIRDIEPIVQNEAFSLEAVKHELETRLQQLALMGVPNYFGEQRFGHNANNLREGEKLLTADPRDSSARKGRGKNRRGGNRNQQSLYISALRSWMFNDLLSQRIQQHVWNQVLPGDIVQLTGSSKWFVADDQQDLAELQQRVVDGDLSPTGGLFGDGVLPTQAQALALESKVVESYQAWCDGLAKNRVKQDRRALILKPEGLQWSFDDSEQQTAGLGDGDGQAGCHRPVCNLHLSFTLPAGSFATMVLREILQVETVKIHANDV</sequence>
<dbReference type="InterPro" id="IPR020103">
    <property type="entry name" value="PsdUridine_synth_cat_dom_sf"/>
</dbReference>
<keyword evidence="3 4" id="KW-0413">Isomerase</keyword>
<evidence type="ECO:0000313" key="7">
    <source>
        <dbReference type="EMBL" id="BCN92476.1"/>
    </source>
</evidence>
<protein>
    <recommendedName>
        <fullName evidence="4">tRNA pseudouridine synthase D</fullName>
        <ecNumber evidence="4">5.4.99.27</ecNumber>
    </recommendedName>
    <alternativeName>
        <fullName evidence="4">tRNA pseudouridine(13) synthase</fullName>
    </alternativeName>
    <alternativeName>
        <fullName evidence="4">tRNA pseudouridylate synthase D</fullName>
    </alternativeName>
    <alternativeName>
        <fullName evidence="4">tRNA-uridine isomerase D</fullName>
    </alternativeName>
</protein>
<feature type="compositionally biased region" description="Basic and acidic residues" evidence="5">
    <location>
        <begin position="197"/>
        <end position="209"/>
    </location>
</feature>
<dbReference type="InterPro" id="IPR043165">
    <property type="entry name" value="TruD_insert_sf"/>
</dbReference>
<dbReference type="PROSITE" id="PS01268">
    <property type="entry name" value="UPF0024"/>
    <property type="match status" value="1"/>
</dbReference>
<dbReference type="Proteomes" id="UP001054820">
    <property type="component" value="Chromosome"/>
</dbReference>
<dbReference type="EMBL" id="AP024202">
    <property type="protein sequence ID" value="BCN92476.1"/>
    <property type="molecule type" value="Genomic_DNA"/>
</dbReference>
<dbReference type="RefSeq" id="WP_237262176.1">
    <property type="nucleotide sequence ID" value="NZ_AP024202.1"/>
</dbReference>
<gene>
    <name evidence="4 7" type="primary">truD</name>
    <name evidence="7" type="ORF">THMIRHAM_02610</name>
</gene>
<dbReference type="CDD" id="cd02575">
    <property type="entry name" value="PseudoU_synth_EcTruD"/>
    <property type="match status" value="1"/>
</dbReference>
<keyword evidence="2 4" id="KW-0819">tRNA processing</keyword>
<reference evidence="7" key="1">
    <citation type="journal article" date="2022" name="Arch. Microbiol.">
        <title>Thiomicrorhabdus immobilis sp. nov., a mesophilic sulfur-oxidizing bacterium isolated from sediment of a brackish lake in northern Japan.</title>
        <authorList>
            <person name="Kojima H."/>
            <person name="Mochizuki J."/>
            <person name="Kanda M."/>
            <person name="Watanabe T."/>
            <person name="Fukui M."/>
        </authorList>
    </citation>
    <scope>NUCLEOTIDE SEQUENCE</scope>
    <source>
        <strain evidence="7">Am19</strain>
    </source>
</reference>
<dbReference type="Pfam" id="PF01142">
    <property type="entry name" value="TruD"/>
    <property type="match status" value="2"/>
</dbReference>
<dbReference type="Gene3D" id="3.30.2350.20">
    <property type="entry name" value="TruD, catalytic domain"/>
    <property type="match status" value="1"/>
</dbReference>
<comment type="function">
    <text evidence="4">Responsible for synthesis of pseudouridine from uracil-13 in transfer RNAs.</text>
</comment>
<feature type="compositionally biased region" description="Basic residues" evidence="5">
    <location>
        <begin position="210"/>
        <end position="220"/>
    </location>
</feature>
<dbReference type="InterPro" id="IPR020119">
    <property type="entry name" value="PsdUridine_synth_TruD_CS"/>
</dbReference>
<dbReference type="NCBIfam" id="TIGR00094">
    <property type="entry name" value="tRNA_TruD_broad"/>
    <property type="match status" value="1"/>
</dbReference>
<dbReference type="PROSITE" id="PS50984">
    <property type="entry name" value="TRUD"/>
    <property type="match status" value="1"/>
</dbReference>
<feature type="active site" description="Nucleophile" evidence="4">
    <location>
        <position position="89"/>
    </location>
</feature>
<feature type="domain" description="TRUD" evidence="6">
    <location>
        <begin position="176"/>
        <end position="338"/>
    </location>
</feature>
<dbReference type="Gene3D" id="3.30.2340.10">
    <property type="entry name" value="TruD, insertion domain"/>
    <property type="match status" value="1"/>
</dbReference>
<dbReference type="InterPro" id="IPR050170">
    <property type="entry name" value="TruD_pseudoU_synthase"/>
</dbReference>
<evidence type="ECO:0000256" key="1">
    <source>
        <dbReference type="ARBA" id="ARBA00007953"/>
    </source>
</evidence>
<dbReference type="InterPro" id="IPR042214">
    <property type="entry name" value="TruD_catalytic"/>
</dbReference>
<keyword evidence="8" id="KW-1185">Reference proteome</keyword>
<dbReference type="PANTHER" id="PTHR47811">
    <property type="entry name" value="TRNA PSEUDOURIDINE SYNTHASE D"/>
    <property type="match status" value="1"/>
</dbReference>
<feature type="region of interest" description="Disordered" evidence="5">
    <location>
        <begin position="197"/>
        <end position="222"/>
    </location>
</feature>
<dbReference type="HAMAP" id="MF_01082">
    <property type="entry name" value="TruD"/>
    <property type="match status" value="1"/>
</dbReference>
<dbReference type="EC" id="5.4.99.27" evidence="4"/>
<dbReference type="SUPFAM" id="SSF55120">
    <property type="entry name" value="Pseudouridine synthase"/>
    <property type="match status" value="1"/>
</dbReference>
<evidence type="ECO:0000256" key="4">
    <source>
        <dbReference type="HAMAP-Rule" id="MF_01082"/>
    </source>
</evidence>
<dbReference type="PIRSF" id="PIRSF037016">
    <property type="entry name" value="Pseudouridin_synth_euk_prd"/>
    <property type="match status" value="1"/>
</dbReference>
<proteinExistence type="inferred from homology"/>
<dbReference type="InterPro" id="IPR001656">
    <property type="entry name" value="PsdUridine_synth_TruD"/>
</dbReference>
<evidence type="ECO:0000256" key="5">
    <source>
        <dbReference type="SAM" id="MobiDB-lite"/>
    </source>
</evidence>